<dbReference type="PROSITE" id="PS00198">
    <property type="entry name" value="4FE4S_FER_1"/>
    <property type="match status" value="1"/>
</dbReference>
<reference evidence="7 8" key="1">
    <citation type="submission" date="2020-05" db="EMBL/GenBank/DDBJ databases">
        <title>Draft genome sequence of Desulfovibrio sp. strain HN2T.</title>
        <authorList>
            <person name="Ueno A."/>
            <person name="Tamazawa S."/>
            <person name="Tamamura S."/>
            <person name="Murakami T."/>
            <person name="Kiyama T."/>
            <person name="Inomata H."/>
            <person name="Amano Y."/>
            <person name="Miyakawa K."/>
            <person name="Tamaki H."/>
            <person name="Naganuma T."/>
            <person name="Kaneko K."/>
        </authorList>
    </citation>
    <scope>NUCLEOTIDE SEQUENCE [LARGE SCALE GENOMIC DNA]</scope>
    <source>
        <strain evidence="7 8">HN2</strain>
    </source>
</reference>
<gene>
    <name evidence="7" type="ORF">DSM101010T_35470</name>
</gene>
<dbReference type="RefSeq" id="WP_174406802.1">
    <property type="nucleotide sequence ID" value="NZ_BLVO01000016.1"/>
</dbReference>
<dbReference type="GO" id="GO:0016491">
    <property type="term" value="F:oxidoreductase activity"/>
    <property type="evidence" value="ECO:0007669"/>
    <property type="project" value="UniProtKB-KW"/>
</dbReference>
<dbReference type="InterPro" id="IPR051460">
    <property type="entry name" value="HdrC_iron-sulfur_subunit"/>
</dbReference>
<evidence type="ECO:0000256" key="4">
    <source>
        <dbReference type="ARBA" id="ARBA00023004"/>
    </source>
</evidence>
<evidence type="ECO:0000313" key="7">
    <source>
        <dbReference type="EMBL" id="GFM35182.1"/>
    </source>
</evidence>
<dbReference type="AlphaFoldDB" id="A0A7J0BPP9"/>
<dbReference type="GO" id="GO:0005886">
    <property type="term" value="C:plasma membrane"/>
    <property type="evidence" value="ECO:0007669"/>
    <property type="project" value="TreeGrafter"/>
</dbReference>
<protein>
    <recommendedName>
        <fullName evidence="6">4Fe-4S ferredoxin-type domain-containing protein</fullName>
    </recommendedName>
</protein>
<dbReference type="InterPro" id="IPR017900">
    <property type="entry name" value="4Fe4S_Fe_S_CS"/>
</dbReference>
<dbReference type="NCBIfam" id="NF045663">
    <property type="entry name" value="diclust_near_Sec"/>
    <property type="match status" value="1"/>
</dbReference>
<keyword evidence="2" id="KW-0479">Metal-binding</keyword>
<dbReference type="Pfam" id="PF14691">
    <property type="entry name" value="Fer4_20"/>
    <property type="match status" value="1"/>
</dbReference>
<dbReference type="InterPro" id="IPR009051">
    <property type="entry name" value="Helical_ferredxn"/>
</dbReference>
<evidence type="ECO:0000256" key="2">
    <source>
        <dbReference type="ARBA" id="ARBA00022723"/>
    </source>
</evidence>
<name>A0A7J0BPP9_9BACT</name>
<dbReference type="InterPro" id="IPR036188">
    <property type="entry name" value="FAD/NAD-bd_sf"/>
</dbReference>
<dbReference type="GO" id="GO:0051539">
    <property type="term" value="F:4 iron, 4 sulfur cluster binding"/>
    <property type="evidence" value="ECO:0007669"/>
    <property type="project" value="UniProtKB-KW"/>
</dbReference>
<dbReference type="PANTHER" id="PTHR43255:SF1">
    <property type="entry name" value="IRON-SULFUR-BINDING OXIDOREDUCTASE FADF-RELATED"/>
    <property type="match status" value="1"/>
</dbReference>
<keyword evidence="1" id="KW-0004">4Fe-4S</keyword>
<dbReference type="Gene3D" id="1.10.1060.10">
    <property type="entry name" value="Alpha-helical ferredoxin"/>
    <property type="match status" value="2"/>
</dbReference>
<evidence type="ECO:0000313" key="8">
    <source>
        <dbReference type="Proteomes" id="UP000503840"/>
    </source>
</evidence>
<keyword evidence="3" id="KW-0560">Oxidoreductase</keyword>
<dbReference type="InterPro" id="IPR028261">
    <property type="entry name" value="DPD_II"/>
</dbReference>
<proteinExistence type="predicted"/>
<evidence type="ECO:0000256" key="1">
    <source>
        <dbReference type="ARBA" id="ARBA00022485"/>
    </source>
</evidence>
<dbReference type="Pfam" id="PF02754">
    <property type="entry name" value="CCG"/>
    <property type="match status" value="2"/>
</dbReference>
<sequence>MEQAELRSWEARCTQEEPPRCRAACPLHVDVREFCTRMADGKVDQAWATLCRSLPLPSVMARICDAPCKNACLRGEAGGAVEVGALERACADGASRTPVLPVPPSKGRTATVFGSDMAALTAVWDLSRKGVEVVLYCPCSTAELPSRLYGHVAPELAADLQQHFEKELGTLNRQGVVLHEQDALSAEMVDAAMAEGRAVFIAPDVYHLLHGGDVPPDQVTLGTVRSGVFAAMPLSGPASPVQLAALGRRAAISMDRLFQNASLAAGREREGVFETRLFTNIAKVAPEPPVPVPAEGYSPAQATEEAARCLQCECMECVKNCAYLAEYGSYPKQYTRRIYNNESIVMGTRQANTMINSCMMCGLCASLCPEGFDMGALCLQSRRGMVKRGKMPPSAHEFALRDMQFANGDDCVIASHAPGTSASAWLFFPGCQLTASMPDAVERTWQWLRESLPADKGGVGLLLHCCGAPAHWAGRPDMHAAVVKEVRGRWEKLGSPPIIAACPTCTDMLRKAMPQAVITTLWEVLADTLAASSDNTIYGNTTLPASPVPHGTELVLHDPCNTRDDAALRSAVRTLLAKRSITVKEPELTGEHTECCGFGGLSESANPDLGSKIRDGRAARLSAASGDGPVADAVTYCAMCRDMLAKSGKRIMHLLDLLLPPAEAQARVCCGPRQGALPYAGPAPSYSERRENRIRLRERLVPECQGETARTPAPWENVRVSYTDEARKTMESRRILDSDVRKVLFHMEQGGGWLENVSDSASKGRRLAMFRPTIVTYWVEFTLEGDGAYRVHNTWCHRMRIFPSKQGAA</sequence>
<dbReference type="SUPFAM" id="SSF51971">
    <property type="entry name" value="Nucleotide-binding domain"/>
    <property type="match status" value="1"/>
</dbReference>
<dbReference type="Pfam" id="PF13534">
    <property type="entry name" value="Fer4_17"/>
    <property type="match status" value="1"/>
</dbReference>
<evidence type="ECO:0000256" key="3">
    <source>
        <dbReference type="ARBA" id="ARBA00023002"/>
    </source>
</evidence>
<dbReference type="PANTHER" id="PTHR43255">
    <property type="entry name" value="IRON-SULFUR-BINDING OXIDOREDUCTASE FADF-RELATED-RELATED"/>
    <property type="match status" value="1"/>
</dbReference>
<dbReference type="Gene3D" id="3.50.50.60">
    <property type="entry name" value="FAD/NAD(P)-binding domain"/>
    <property type="match status" value="1"/>
</dbReference>
<evidence type="ECO:0000256" key="5">
    <source>
        <dbReference type="ARBA" id="ARBA00023014"/>
    </source>
</evidence>
<dbReference type="SUPFAM" id="SSF46548">
    <property type="entry name" value="alpha-helical ferredoxin"/>
    <property type="match status" value="2"/>
</dbReference>
<keyword evidence="8" id="KW-1185">Reference proteome</keyword>
<organism evidence="7 8">
    <name type="scientific">Desulfovibrio subterraneus</name>
    <dbReference type="NCBI Taxonomy" id="2718620"/>
    <lineage>
        <taxon>Bacteria</taxon>
        <taxon>Pseudomonadati</taxon>
        <taxon>Thermodesulfobacteriota</taxon>
        <taxon>Desulfovibrionia</taxon>
        <taxon>Desulfovibrionales</taxon>
        <taxon>Desulfovibrionaceae</taxon>
        <taxon>Desulfovibrio</taxon>
    </lineage>
</organism>
<dbReference type="GO" id="GO:0046872">
    <property type="term" value="F:metal ion binding"/>
    <property type="evidence" value="ECO:0007669"/>
    <property type="project" value="UniProtKB-KW"/>
</dbReference>
<keyword evidence="4" id="KW-0408">Iron</keyword>
<dbReference type="PROSITE" id="PS51379">
    <property type="entry name" value="4FE4S_FER_2"/>
    <property type="match status" value="1"/>
</dbReference>
<dbReference type="InterPro" id="IPR004017">
    <property type="entry name" value="Cys_rich_dom"/>
</dbReference>
<accession>A0A7J0BPP9</accession>
<comment type="caution">
    <text evidence="7">The sequence shown here is derived from an EMBL/GenBank/DDBJ whole genome shotgun (WGS) entry which is preliminary data.</text>
</comment>
<feature type="domain" description="4Fe-4S ferredoxin-type" evidence="6">
    <location>
        <begin position="347"/>
        <end position="377"/>
    </location>
</feature>
<dbReference type="InterPro" id="IPR017896">
    <property type="entry name" value="4Fe4S_Fe-S-bd"/>
</dbReference>
<dbReference type="Proteomes" id="UP000503840">
    <property type="component" value="Unassembled WGS sequence"/>
</dbReference>
<keyword evidence="5" id="KW-0411">Iron-sulfur</keyword>
<evidence type="ECO:0000259" key="6">
    <source>
        <dbReference type="PROSITE" id="PS51379"/>
    </source>
</evidence>
<dbReference type="EMBL" id="BLVO01000016">
    <property type="protein sequence ID" value="GFM35182.1"/>
    <property type="molecule type" value="Genomic_DNA"/>
</dbReference>